<proteinExistence type="predicted"/>
<dbReference type="InterPro" id="IPR046263">
    <property type="entry name" value="DUF6296"/>
</dbReference>
<dbReference type="Proteomes" id="UP001596067">
    <property type="component" value="Unassembled WGS sequence"/>
</dbReference>
<dbReference type="EMBL" id="JBHSOD010000024">
    <property type="protein sequence ID" value="MFC5887267.1"/>
    <property type="molecule type" value="Genomic_DNA"/>
</dbReference>
<protein>
    <submittedName>
        <fullName evidence="1">DUF6296 family protein</fullName>
    </submittedName>
</protein>
<name>A0ABW1EYQ5_9ACTN</name>
<evidence type="ECO:0000313" key="1">
    <source>
        <dbReference type="EMBL" id="MFC5887267.1"/>
    </source>
</evidence>
<organism evidence="1 2">
    <name type="scientific">Kitasatospora aburaviensis</name>
    <dbReference type="NCBI Taxonomy" id="67265"/>
    <lineage>
        <taxon>Bacteria</taxon>
        <taxon>Bacillati</taxon>
        <taxon>Actinomycetota</taxon>
        <taxon>Actinomycetes</taxon>
        <taxon>Kitasatosporales</taxon>
        <taxon>Streptomycetaceae</taxon>
        <taxon>Kitasatospora</taxon>
    </lineage>
</organism>
<dbReference type="Pfam" id="PF19813">
    <property type="entry name" value="DUF6296"/>
    <property type="match status" value="1"/>
</dbReference>
<evidence type="ECO:0000313" key="2">
    <source>
        <dbReference type="Proteomes" id="UP001596067"/>
    </source>
</evidence>
<sequence>MKRAKHYRLVVDDPYGEVVLTASGAMGNDGTEVYVDDTGEVRVDIDHDGIVRAMTTTLPLGHPLRAEPLD</sequence>
<keyword evidence="2" id="KW-1185">Reference proteome</keyword>
<dbReference type="RefSeq" id="WP_313761585.1">
    <property type="nucleotide sequence ID" value="NZ_BAAAVH010000077.1"/>
</dbReference>
<accession>A0ABW1EYQ5</accession>
<gene>
    <name evidence="1" type="ORF">ACFP0N_20065</name>
</gene>
<comment type="caution">
    <text evidence="1">The sequence shown here is derived from an EMBL/GenBank/DDBJ whole genome shotgun (WGS) entry which is preliminary data.</text>
</comment>
<reference evidence="2" key="1">
    <citation type="journal article" date="2019" name="Int. J. Syst. Evol. Microbiol.">
        <title>The Global Catalogue of Microorganisms (GCM) 10K type strain sequencing project: providing services to taxonomists for standard genome sequencing and annotation.</title>
        <authorList>
            <consortium name="The Broad Institute Genomics Platform"/>
            <consortium name="The Broad Institute Genome Sequencing Center for Infectious Disease"/>
            <person name="Wu L."/>
            <person name="Ma J."/>
        </authorList>
    </citation>
    <scope>NUCLEOTIDE SEQUENCE [LARGE SCALE GENOMIC DNA]</scope>
    <source>
        <strain evidence="2">CGMCC 4.1469</strain>
    </source>
</reference>